<feature type="coiled-coil region" evidence="11">
    <location>
        <begin position="11"/>
        <end position="45"/>
    </location>
</feature>
<dbReference type="EMBL" id="QEXO01000004">
    <property type="protein sequence ID" value="PWE12994.1"/>
    <property type="molecule type" value="Genomic_DNA"/>
</dbReference>
<dbReference type="PANTHER" id="PTHR38786">
    <property type="entry name" value="FLAGELLAR FLIJ PROTEIN"/>
    <property type="match status" value="1"/>
</dbReference>
<dbReference type="InterPro" id="IPR053716">
    <property type="entry name" value="Flag_assembly_chemotaxis_eff"/>
</dbReference>
<dbReference type="InterPro" id="IPR052570">
    <property type="entry name" value="FliJ"/>
</dbReference>
<name>A0A2U2BG48_ALCFA</name>
<dbReference type="PANTHER" id="PTHR38786:SF1">
    <property type="entry name" value="FLAGELLAR FLIJ PROTEIN"/>
    <property type="match status" value="1"/>
</dbReference>
<evidence type="ECO:0000256" key="2">
    <source>
        <dbReference type="ARBA" id="ARBA00010004"/>
    </source>
</evidence>
<dbReference type="PRINTS" id="PR01004">
    <property type="entry name" value="FLGFLIJ"/>
</dbReference>
<dbReference type="STRING" id="511.UZ73_15600"/>
<dbReference type="Pfam" id="PF02050">
    <property type="entry name" value="FliJ"/>
    <property type="match status" value="1"/>
</dbReference>
<keyword evidence="6" id="KW-0145">Chemotaxis</keyword>
<comment type="subcellular location">
    <subcellularLocation>
        <location evidence="1">Cell membrane</location>
        <topology evidence="1">Peripheral membrane protein</topology>
        <orientation evidence="1">Cytoplasmic side</orientation>
    </subcellularLocation>
</comment>
<evidence type="ECO:0000256" key="4">
    <source>
        <dbReference type="ARBA" id="ARBA00022448"/>
    </source>
</evidence>
<sequence length="149" mass="17572">MKANASLHTLVDLSQNNVDDAARHLQELRTQREAAQSQLEMLQTYRQDYAQRLLDVGQTGVTMANYHNFRRFIVTLDQAISQQNSVIQSLEEQMEQGRQIWYGHQQRLKAYETLIDRRLQTQQVQQQRMEQRNSDEIAARLFTRSQTAY</sequence>
<reference evidence="12 13" key="1">
    <citation type="submission" date="2018-05" db="EMBL/GenBank/DDBJ databases">
        <title>Genome Sequence of an Efficient Indole-Degrading Bacterium, Alcaligenes sp.YBY.</title>
        <authorList>
            <person name="Yang B."/>
        </authorList>
    </citation>
    <scope>NUCLEOTIDE SEQUENCE [LARGE SCALE GENOMIC DNA]</scope>
    <source>
        <strain evidence="12 13">YBY</strain>
    </source>
</reference>
<keyword evidence="10" id="KW-1006">Bacterial flagellum protein export</keyword>
<dbReference type="NCBIfam" id="TIGR02473">
    <property type="entry name" value="flagell_FliJ"/>
    <property type="match status" value="1"/>
</dbReference>
<evidence type="ECO:0000256" key="11">
    <source>
        <dbReference type="SAM" id="Coils"/>
    </source>
</evidence>
<keyword evidence="8" id="KW-0653">Protein transport</keyword>
<keyword evidence="5" id="KW-1003">Cell membrane</keyword>
<evidence type="ECO:0000256" key="7">
    <source>
        <dbReference type="ARBA" id="ARBA00022795"/>
    </source>
</evidence>
<dbReference type="Proteomes" id="UP000245216">
    <property type="component" value="Unassembled WGS sequence"/>
</dbReference>
<evidence type="ECO:0000256" key="5">
    <source>
        <dbReference type="ARBA" id="ARBA00022475"/>
    </source>
</evidence>
<evidence type="ECO:0000256" key="8">
    <source>
        <dbReference type="ARBA" id="ARBA00022927"/>
    </source>
</evidence>
<keyword evidence="4" id="KW-0813">Transport</keyword>
<dbReference type="GO" id="GO:0009288">
    <property type="term" value="C:bacterial-type flagellum"/>
    <property type="evidence" value="ECO:0007669"/>
    <property type="project" value="InterPro"/>
</dbReference>
<protein>
    <recommendedName>
        <fullName evidence="3">Flagellar FliJ protein</fullName>
    </recommendedName>
</protein>
<dbReference type="GO" id="GO:0071973">
    <property type="term" value="P:bacterial-type flagellum-dependent cell motility"/>
    <property type="evidence" value="ECO:0007669"/>
    <property type="project" value="InterPro"/>
</dbReference>
<keyword evidence="11" id="KW-0175">Coiled coil</keyword>
<evidence type="ECO:0000256" key="10">
    <source>
        <dbReference type="ARBA" id="ARBA00023225"/>
    </source>
</evidence>
<dbReference type="GO" id="GO:0003774">
    <property type="term" value="F:cytoskeletal motor activity"/>
    <property type="evidence" value="ECO:0007669"/>
    <property type="project" value="InterPro"/>
</dbReference>
<evidence type="ECO:0000313" key="13">
    <source>
        <dbReference type="Proteomes" id="UP000245216"/>
    </source>
</evidence>
<reference evidence="12 13" key="2">
    <citation type="submission" date="2018-05" db="EMBL/GenBank/DDBJ databases">
        <authorList>
            <person name="Lanie J.A."/>
            <person name="Ng W.-L."/>
            <person name="Kazmierczak K.M."/>
            <person name="Andrzejewski T.M."/>
            <person name="Davidsen T.M."/>
            <person name="Wayne K.J."/>
            <person name="Tettelin H."/>
            <person name="Glass J.I."/>
            <person name="Rusch D."/>
            <person name="Podicherti R."/>
            <person name="Tsui H.-C.T."/>
            <person name="Winkler M.E."/>
        </authorList>
    </citation>
    <scope>NUCLEOTIDE SEQUENCE [LARGE SCALE GENOMIC DNA]</scope>
    <source>
        <strain evidence="12 13">YBY</strain>
    </source>
</reference>
<evidence type="ECO:0000256" key="3">
    <source>
        <dbReference type="ARBA" id="ARBA00020392"/>
    </source>
</evidence>
<keyword evidence="7" id="KW-1005">Bacterial flagellum biogenesis</keyword>
<keyword evidence="12" id="KW-0282">Flagellum</keyword>
<dbReference type="AlphaFoldDB" id="A0A2U2BG48"/>
<keyword evidence="9" id="KW-0472">Membrane</keyword>
<dbReference type="PIRSF" id="PIRSF019404">
    <property type="entry name" value="FliJ"/>
    <property type="match status" value="1"/>
</dbReference>
<comment type="caution">
    <text evidence="12">The sequence shown here is derived from an EMBL/GenBank/DDBJ whole genome shotgun (WGS) entry which is preliminary data.</text>
</comment>
<proteinExistence type="inferred from homology"/>
<dbReference type="InterPro" id="IPR018006">
    <property type="entry name" value="Flag_FliJ_proteobac"/>
</dbReference>
<keyword evidence="12" id="KW-0969">Cilium</keyword>
<dbReference type="GO" id="GO:0044781">
    <property type="term" value="P:bacterial-type flagellum organization"/>
    <property type="evidence" value="ECO:0007669"/>
    <property type="project" value="UniProtKB-KW"/>
</dbReference>
<comment type="similarity">
    <text evidence="2">Belongs to the FliJ family.</text>
</comment>
<gene>
    <name evidence="12" type="ORF">DF183_14235</name>
</gene>
<accession>A0A2U2BG48</accession>
<dbReference type="InterPro" id="IPR012823">
    <property type="entry name" value="Flagell_FliJ"/>
</dbReference>
<keyword evidence="12" id="KW-0966">Cell projection</keyword>
<dbReference type="GO" id="GO:0005886">
    <property type="term" value="C:plasma membrane"/>
    <property type="evidence" value="ECO:0007669"/>
    <property type="project" value="UniProtKB-SubCell"/>
</dbReference>
<evidence type="ECO:0000256" key="9">
    <source>
        <dbReference type="ARBA" id="ARBA00023136"/>
    </source>
</evidence>
<dbReference type="GO" id="GO:0006935">
    <property type="term" value="P:chemotaxis"/>
    <property type="evidence" value="ECO:0007669"/>
    <property type="project" value="UniProtKB-KW"/>
</dbReference>
<dbReference type="GO" id="GO:0015031">
    <property type="term" value="P:protein transport"/>
    <property type="evidence" value="ECO:0007669"/>
    <property type="project" value="UniProtKB-KW"/>
</dbReference>
<dbReference type="RefSeq" id="WP_109089383.1">
    <property type="nucleotide sequence ID" value="NZ_QEXO01000004.1"/>
</dbReference>
<evidence type="ECO:0000256" key="1">
    <source>
        <dbReference type="ARBA" id="ARBA00004413"/>
    </source>
</evidence>
<evidence type="ECO:0000256" key="6">
    <source>
        <dbReference type="ARBA" id="ARBA00022500"/>
    </source>
</evidence>
<evidence type="ECO:0000313" key="12">
    <source>
        <dbReference type="EMBL" id="PWE12994.1"/>
    </source>
</evidence>
<organism evidence="12 13">
    <name type="scientific">Alcaligenes faecalis</name>
    <dbReference type="NCBI Taxonomy" id="511"/>
    <lineage>
        <taxon>Bacteria</taxon>
        <taxon>Pseudomonadati</taxon>
        <taxon>Pseudomonadota</taxon>
        <taxon>Betaproteobacteria</taxon>
        <taxon>Burkholderiales</taxon>
        <taxon>Alcaligenaceae</taxon>
        <taxon>Alcaligenes</taxon>
    </lineage>
</organism>
<dbReference type="Gene3D" id="1.10.287.1700">
    <property type="match status" value="1"/>
</dbReference>